<evidence type="ECO:0008006" key="3">
    <source>
        <dbReference type="Google" id="ProtNLM"/>
    </source>
</evidence>
<name>A0A100WYE0_MYCFO</name>
<evidence type="ECO:0000313" key="2">
    <source>
        <dbReference type="Proteomes" id="UP000069705"/>
    </source>
</evidence>
<organism evidence="1 2">
    <name type="scientific">Mycolicibacterium fortuitum subsp. acetamidolyticum</name>
    <dbReference type="NCBI Taxonomy" id="144550"/>
    <lineage>
        <taxon>Bacteria</taxon>
        <taxon>Bacillati</taxon>
        <taxon>Actinomycetota</taxon>
        <taxon>Actinomycetes</taxon>
        <taxon>Mycobacteriales</taxon>
        <taxon>Mycobacteriaceae</taxon>
        <taxon>Mycolicibacterium</taxon>
    </lineage>
</organism>
<dbReference type="Proteomes" id="UP000069705">
    <property type="component" value="Unassembled WGS sequence"/>
</dbReference>
<evidence type="ECO:0000313" key="1">
    <source>
        <dbReference type="EMBL" id="GAT06449.1"/>
    </source>
</evidence>
<sequence length="109" mass="11612">MSSADCDRVFEAVAAERREIAALVESLDAGQLATPSLCAAGMSKLLQHTWSVTLLTDFGASWPAVYDIAAEIAGLVPSPDAAQWHLRPTSRTLFAVVPIIGLAHRSPVR</sequence>
<gene>
    <name evidence="1" type="ORF">RMCFA_6560</name>
</gene>
<dbReference type="EMBL" id="BCSZ01000077">
    <property type="protein sequence ID" value="GAT06449.1"/>
    <property type="molecule type" value="Genomic_DNA"/>
</dbReference>
<comment type="caution">
    <text evidence="1">The sequence shown here is derived from an EMBL/GenBank/DDBJ whole genome shotgun (WGS) entry which is preliminary data.</text>
</comment>
<reference evidence="2" key="2">
    <citation type="submission" date="2016-02" db="EMBL/GenBank/DDBJ databases">
        <title>Draft genome sequence of five rapidly growing Mycobacterium species.</title>
        <authorList>
            <person name="Katahira K."/>
            <person name="Gotou Y."/>
            <person name="Iida K."/>
            <person name="Ogura Y."/>
            <person name="Hayashi T."/>
        </authorList>
    </citation>
    <scope>NUCLEOTIDE SEQUENCE [LARGE SCALE GENOMIC DNA]</scope>
    <source>
        <strain evidence="2">JCM6368</strain>
    </source>
</reference>
<proteinExistence type="predicted"/>
<accession>A0A100WYE0</accession>
<protein>
    <recommendedName>
        <fullName evidence="3">Mycothiol-dependent maleylpyruvate isomerase metal-binding domain-containing protein</fullName>
    </recommendedName>
</protein>
<reference evidence="1 2" key="1">
    <citation type="journal article" date="2016" name="Genome Announc.">
        <title>Draft Genome Sequences of Five Rapidly Growing Mycobacterium Species, M. thermoresistibile, M. fortuitum subsp. acetamidolyticum, M. canariasense, M. brisbanense, and M. novocastrense.</title>
        <authorList>
            <person name="Katahira K."/>
            <person name="Ogura Y."/>
            <person name="Gotoh Y."/>
            <person name="Hayashi T."/>
        </authorList>
    </citation>
    <scope>NUCLEOTIDE SEQUENCE [LARGE SCALE GENOMIC DNA]</scope>
    <source>
        <strain evidence="1 2">JCM6368</strain>
    </source>
</reference>
<dbReference type="AlphaFoldDB" id="A0A100WYE0"/>